<comment type="caution">
    <text evidence="1">The sequence shown here is derived from an EMBL/GenBank/DDBJ whole genome shotgun (WGS) entry which is preliminary data.</text>
</comment>
<dbReference type="AlphaFoldDB" id="A0A553Q632"/>
<protein>
    <submittedName>
        <fullName evidence="1">Uncharacterized protein</fullName>
    </submittedName>
</protein>
<gene>
    <name evidence="1" type="ORF">DNTS_017961</name>
</gene>
<name>A0A553Q632_9TELE</name>
<evidence type="ECO:0000313" key="2">
    <source>
        <dbReference type="Proteomes" id="UP000316079"/>
    </source>
</evidence>
<evidence type="ECO:0000313" key="1">
    <source>
        <dbReference type="EMBL" id="TRY85391.1"/>
    </source>
</evidence>
<reference evidence="1 2" key="1">
    <citation type="journal article" date="2019" name="Sci. Data">
        <title>Hybrid genome assembly and annotation of Danionella translucida.</title>
        <authorList>
            <person name="Kadobianskyi M."/>
            <person name="Schulze L."/>
            <person name="Schuelke M."/>
            <person name="Judkewitz B."/>
        </authorList>
    </citation>
    <scope>NUCLEOTIDE SEQUENCE [LARGE SCALE GENOMIC DNA]</scope>
    <source>
        <strain evidence="1 2">Bolton</strain>
    </source>
</reference>
<organism evidence="1 2">
    <name type="scientific">Danionella cerebrum</name>
    <dbReference type="NCBI Taxonomy" id="2873325"/>
    <lineage>
        <taxon>Eukaryota</taxon>
        <taxon>Metazoa</taxon>
        <taxon>Chordata</taxon>
        <taxon>Craniata</taxon>
        <taxon>Vertebrata</taxon>
        <taxon>Euteleostomi</taxon>
        <taxon>Actinopterygii</taxon>
        <taxon>Neopterygii</taxon>
        <taxon>Teleostei</taxon>
        <taxon>Ostariophysi</taxon>
        <taxon>Cypriniformes</taxon>
        <taxon>Danionidae</taxon>
        <taxon>Danioninae</taxon>
        <taxon>Danionella</taxon>
    </lineage>
</organism>
<accession>A0A553Q632</accession>
<proteinExistence type="predicted"/>
<dbReference type="Proteomes" id="UP000316079">
    <property type="component" value="Unassembled WGS sequence"/>
</dbReference>
<keyword evidence="2" id="KW-1185">Reference proteome</keyword>
<sequence>MESICATAPTTSQPVEQSK</sequence>
<dbReference type="EMBL" id="SRMA01026291">
    <property type="protein sequence ID" value="TRY85391.1"/>
    <property type="molecule type" value="Genomic_DNA"/>
</dbReference>